<dbReference type="Gene3D" id="1.25.40.20">
    <property type="entry name" value="Ankyrin repeat-containing domain"/>
    <property type="match status" value="4"/>
</dbReference>
<dbReference type="PROSITE" id="PS50297">
    <property type="entry name" value="ANK_REP_REGION"/>
    <property type="match status" value="1"/>
</dbReference>
<dbReference type="InterPro" id="IPR002110">
    <property type="entry name" value="Ankyrin_rpt"/>
</dbReference>
<feature type="compositionally biased region" description="Acidic residues" evidence="4">
    <location>
        <begin position="620"/>
        <end position="642"/>
    </location>
</feature>
<evidence type="ECO:0000256" key="3">
    <source>
        <dbReference type="PROSITE-ProRule" id="PRU00023"/>
    </source>
</evidence>
<dbReference type="EMBL" id="JARJCM010000027">
    <property type="protein sequence ID" value="KAJ7039373.1"/>
    <property type="molecule type" value="Genomic_DNA"/>
</dbReference>
<feature type="compositionally biased region" description="Basic and acidic residues" evidence="4">
    <location>
        <begin position="597"/>
        <end position="619"/>
    </location>
</feature>
<reference evidence="5" key="1">
    <citation type="submission" date="2023-03" db="EMBL/GenBank/DDBJ databases">
        <title>Massive genome expansion in bonnet fungi (Mycena s.s.) driven by repeated elements and novel gene families across ecological guilds.</title>
        <authorList>
            <consortium name="Lawrence Berkeley National Laboratory"/>
            <person name="Harder C.B."/>
            <person name="Miyauchi S."/>
            <person name="Viragh M."/>
            <person name="Kuo A."/>
            <person name="Thoen E."/>
            <person name="Andreopoulos B."/>
            <person name="Lu D."/>
            <person name="Skrede I."/>
            <person name="Drula E."/>
            <person name="Henrissat B."/>
            <person name="Morin E."/>
            <person name="Kohler A."/>
            <person name="Barry K."/>
            <person name="LaButti K."/>
            <person name="Morin E."/>
            <person name="Salamov A."/>
            <person name="Lipzen A."/>
            <person name="Mereny Z."/>
            <person name="Hegedus B."/>
            <person name="Baldrian P."/>
            <person name="Stursova M."/>
            <person name="Weitz H."/>
            <person name="Taylor A."/>
            <person name="Grigoriev I.V."/>
            <person name="Nagy L.G."/>
            <person name="Martin F."/>
            <person name="Kauserud H."/>
        </authorList>
    </citation>
    <scope>NUCLEOTIDE SEQUENCE</scope>
    <source>
        <strain evidence="5">CBHHK200</strain>
    </source>
</reference>
<keyword evidence="6" id="KW-1185">Reference proteome</keyword>
<evidence type="ECO:0000313" key="6">
    <source>
        <dbReference type="Proteomes" id="UP001218188"/>
    </source>
</evidence>
<dbReference type="PANTHER" id="PTHR24198:SF165">
    <property type="entry name" value="ANKYRIN REPEAT-CONTAINING PROTEIN-RELATED"/>
    <property type="match status" value="1"/>
</dbReference>
<feature type="repeat" description="ANK" evidence="3">
    <location>
        <begin position="566"/>
        <end position="591"/>
    </location>
</feature>
<dbReference type="Pfam" id="PF12796">
    <property type="entry name" value="Ank_2"/>
    <property type="match status" value="1"/>
</dbReference>
<dbReference type="PROSITE" id="PS50088">
    <property type="entry name" value="ANK_REPEAT"/>
    <property type="match status" value="2"/>
</dbReference>
<keyword evidence="2 3" id="KW-0040">ANK repeat</keyword>
<dbReference type="SUPFAM" id="SSF48403">
    <property type="entry name" value="Ankyrin repeat"/>
    <property type="match status" value="2"/>
</dbReference>
<accession>A0AAD6T4N5</accession>
<evidence type="ECO:0000256" key="2">
    <source>
        <dbReference type="ARBA" id="ARBA00023043"/>
    </source>
</evidence>
<dbReference type="PANTHER" id="PTHR24198">
    <property type="entry name" value="ANKYRIN REPEAT AND PROTEIN KINASE DOMAIN-CONTAINING PROTEIN"/>
    <property type="match status" value="1"/>
</dbReference>
<dbReference type="Proteomes" id="UP001218188">
    <property type="component" value="Unassembled WGS sequence"/>
</dbReference>
<organism evidence="5 6">
    <name type="scientific">Mycena alexandri</name>
    <dbReference type="NCBI Taxonomy" id="1745969"/>
    <lineage>
        <taxon>Eukaryota</taxon>
        <taxon>Fungi</taxon>
        <taxon>Dikarya</taxon>
        <taxon>Basidiomycota</taxon>
        <taxon>Agaricomycotina</taxon>
        <taxon>Agaricomycetes</taxon>
        <taxon>Agaricomycetidae</taxon>
        <taxon>Agaricales</taxon>
        <taxon>Marasmiineae</taxon>
        <taxon>Mycenaceae</taxon>
        <taxon>Mycena</taxon>
    </lineage>
</organism>
<evidence type="ECO:0000256" key="4">
    <source>
        <dbReference type="SAM" id="MobiDB-lite"/>
    </source>
</evidence>
<proteinExistence type="predicted"/>
<feature type="compositionally biased region" description="Acidic residues" evidence="4">
    <location>
        <begin position="1723"/>
        <end position="1735"/>
    </location>
</feature>
<comment type="caution">
    <text evidence="5">The sequence shown here is derived from an EMBL/GenBank/DDBJ whole genome shotgun (WGS) entry which is preliminary data.</text>
</comment>
<feature type="region of interest" description="Disordered" evidence="4">
    <location>
        <begin position="597"/>
        <end position="665"/>
    </location>
</feature>
<dbReference type="Pfam" id="PF00023">
    <property type="entry name" value="Ank"/>
    <property type="match status" value="1"/>
</dbReference>
<keyword evidence="1" id="KW-0677">Repeat</keyword>
<gene>
    <name evidence="5" type="ORF">C8F04DRAFT_1392443</name>
</gene>
<sequence>MARTQTAEAQSFLQRVLDLPKGPGVLLDPILKPSLEDETELRRLFATDKAHARLSNPYVGLVDIFDAPADIRTTRARVVKDETDLSAHYVMPLSELNRRKEGTPSMVSDIDEFKKNWGVFSEGSLSQLFDWNNVVAAGGAVLACLTPLSEEAKVSKRSMRKYYHSAAYPTSDVDLFLWGLTPEQAEVKITKIYEAVRDSVPWDVTCVRTKHTVSIHSQYPYRSVQIVLRLYSSPAEILAGFDIDAPCCAYDGNRVYANPRAIIAQMRQCNTVDMTRRSPSYEVRLSKYSARAFEVYVPSLARADIDPTIYERSIVRVTGLARLLVLEKLTSTDVRFAFLESRRTLRGRPNPLNQYNRRSKRKFKGDLKAEAMAIGGLEMNDYDVASLHIPYGPGWDARRIDKLVYQTDLGMNSTYNPKNKGRRLHRHPAFFGTIEECIEDCCEHCPAPIDDDERKLQAEEDESYIRGRISFIQDDPGRQTLSGSFNPIDVGEWSTQVYIGPTERFFTAIATHDRAGVARMLAEGQDVNRRDHVGRAPLHVAIICRAADIACDLVDAGARMTARLVDGRTSLHLAAQVDLLPVVKKLLERSAVNAEQAPKDVNADEKDVVAEAERDRASSEDDWSSEDDDMAASDEGDGDSEGSEGKPKANANANEASTNVGDLPEDEADLPDVFDINLADWDFAFTALAHAIVFGSLPVVEALLDAGADVKLASQVKGSYHAMLPLTLTVLSEDDERTCGIAERLISAGASCSSAADNTLRTIFHQAVTANRPNLVSTFLRCDPNGKTALHFPVIGWSGAILPLVAAVEMRNYSVLAAMVAHGVKMVASQEDIERVYAASSQYNYVPSKEAFNPVETALAQHDDVARLLIDLGANYNVGIKRAVSQNSQPDSRRTLVDWVQYALTTLAERIAALDLQINPPEPVVPEPVPGWKGYVQKLNYDIAVSLAKSRKEKENTSYEETTRNKVIEIREYYADMEKLLLEREAKPWSSVYPDNVSTATDPKMNQFGNTPFGITPIFGFPSVGGKTTANSAEYILMKDSWDQESVPAYLNPLYDELFEACFTGANEKIQELCLPAEQPKKDATLLQVAVSVADEGGNRYSRTGLTPLFAAISGRHWDTARLIVAIAAAQYKPKTKTERFSTSDINLDDDSDNESDRSDGSDYTIEQDGINFVDIASRPSAVECAAHPKGLLAPANVGSREPFTKAINDDDLETFVNVFNLYKHSPKHIDLPDHLLDSLLFNDRAEMLDEYIRRTGAGITIQKVNPDGEEDVPAINDKNKVYLGLTVHGKKRTDLAKFNDPNAAQHEEKPKVPLVWLAVSKGATNILNYLLSDRPLAAYKFYGSSNSSDIARLLKRTTDLAKVLPEWLGWRMTPMGESPLTVALVSNKKLETVKYLFEKSPRLMASALHERIKFLGVNPLMIAVQVGCDVDLVDFLLAKGVSPAQNDQTRGFNIFHYMCEKGWYGLLEHLLNKLPRDVVEALLAQQSKGRLNTPLHLCAKRGFKKAVKLIVEFYKATALVRDVDGSIPLHCAVRSGFPETIQILIDAAPSSLHMENGVGEAPLEIAILQDLIARNQQLQNQRYGGGFNGVELQNPAAEQPPRLDIDKLEVELPKFRMTLEALVGSAVLERAAKPAADMFAFAEQMEWKLVAAKAARNVDSVVDSGTEAGDSAKALANVKAAMGVVDGHRELVHLVDVQTSVQSSLLHAVPVQTSWRSKAKEEEEGLAPEEDSEQTELRSSFIYGYLQTRPDTF</sequence>
<feature type="repeat" description="ANK" evidence="3">
    <location>
        <begin position="683"/>
        <end position="715"/>
    </location>
</feature>
<dbReference type="InterPro" id="IPR036770">
    <property type="entry name" value="Ankyrin_rpt-contain_sf"/>
</dbReference>
<dbReference type="SMART" id="SM00248">
    <property type="entry name" value="ANK"/>
    <property type="match status" value="12"/>
</dbReference>
<feature type="region of interest" description="Disordered" evidence="4">
    <location>
        <begin position="1140"/>
        <end position="1165"/>
    </location>
</feature>
<name>A0AAD6T4N5_9AGAR</name>
<evidence type="ECO:0000313" key="5">
    <source>
        <dbReference type="EMBL" id="KAJ7039373.1"/>
    </source>
</evidence>
<feature type="region of interest" description="Disordered" evidence="4">
    <location>
        <begin position="1717"/>
        <end position="1737"/>
    </location>
</feature>
<evidence type="ECO:0000256" key="1">
    <source>
        <dbReference type="ARBA" id="ARBA00022737"/>
    </source>
</evidence>
<protein>
    <submittedName>
        <fullName evidence="5">Ankyrin repeat protein</fullName>
    </submittedName>
</protein>
<feature type="compositionally biased region" description="Polar residues" evidence="4">
    <location>
        <begin position="651"/>
        <end position="660"/>
    </location>
</feature>